<proteinExistence type="inferred from homology"/>
<dbReference type="STRING" id="1122169.Lsha_0942"/>
<dbReference type="InterPro" id="IPR013249">
    <property type="entry name" value="RNA_pol_sigma70_r4_t2"/>
</dbReference>
<dbReference type="InterPro" id="IPR036388">
    <property type="entry name" value="WH-like_DNA-bd_sf"/>
</dbReference>
<dbReference type="InterPro" id="IPR014284">
    <property type="entry name" value="RNA_pol_sigma-70_dom"/>
</dbReference>
<dbReference type="Pfam" id="PF08281">
    <property type="entry name" value="Sigma70_r4_2"/>
    <property type="match status" value="1"/>
</dbReference>
<reference evidence="7 8" key="1">
    <citation type="submission" date="2015-11" db="EMBL/GenBank/DDBJ databases">
        <title>Genomic analysis of 38 Legionella species identifies large and diverse effector repertoires.</title>
        <authorList>
            <person name="Burstein D."/>
            <person name="Amaro F."/>
            <person name="Zusman T."/>
            <person name="Lifshitz Z."/>
            <person name="Cohen O."/>
            <person name="Gilbert J.A."/>
            <person name="Pupko T."/>
            <person name="Shuman H.A."/>
            <person name="Segal G."/>
        </authorList>
    </citation>
    <scope>NUCLEOTIDE SEQUENCE [LARGE SCALE GENOMIC DNA]</scope>
    <source>
        <strain evidence="7 8">ATCC 49655</strain>
    </source>
</reference>
<keyword evidence="3" id="KW-0731">Sigma factor</keyword>
<evidence type="ECO:0000256" key="3">
    <source>
        <dbReference type="ARBA" id="ARBA00023082"/>
    </source>
</evidence>
<dbReference type="InterPro" id="IPR013324">
    <property type="entry name" value="RNA_pol_sigma_r3/r4-like"/>
</dbReference>
<dbReference type="EMBL" id="LNYW01000030">
    <property type="protein sequence ID" value="KTD62768.1"/>
    <property type="molecule type" value="Genomic_DNA"/>
</dbReference>
<dbReference type="Pfam" id="PF04542">
    <property type="entry name" value="Sigma70_r2"/>
    <property type="match status" value="1"/>
</dbReference>
<dbReference type="GO" id="GO:0016987">
    <property type="term" value="F:sigma factor activity"/>
    <property type="evidence" value="ECO:0007669"/>
    <property type="project" value="UniProtKB-KW"/>
</dbReference>
<gene>
    <name evidence="7" type="primary">rpoE</name>
    <name evidence="7" type="ORF">Lsha_0942</name>
</gene>
<dbReference type="PANTHER" id="PTHR43133:SF53">
    <property type="entry name" value="ECF RNA POLYMERASE SIGMA-E FACTOR"/>
    <property type="match status" value="1"/>
</dbReference>
<keyword evidence="2" id="KW-0805">Transcription regulation</keyword>
<dbReference type="Gene3D" id="1.10.1740.10">
    <property type="match status" value="1"/>
</dbReference>
<dbReference type="SUPFAM" id="SSF88659">
    <property type="entry name" value="Sigma3 and sigma4 domains of RNA polymerase sigma factors"/>
    <property type="match status" value="1"/>
</dbReference>
<organism evidence="7 8">
    <name type="scientific">Legionella shakespearei DSM 23087</name>
    <dbReference type="NCBI Taxonomy" id="1122169"/>
    <lineage>
        <taxon>Bacteria</taxon>
        <taxon>Pseudomonadati</taxon>
        <taxon>Pseudomonadota</taxon>
        <taxon>Gammaproteobacteria</taxon>
        <taxon>Legionellales</taxon>
        <taxon>Legionellaceae</taxon>
        <taxon>Legionella</taxon>
    </lineage>
</organism>
<dbReference type="InterPro" id="IPR013325">
    <property type="entry name" value="RNA_pol_sigma_r2"/>
</dbReference>
<dbReference type="eggNOG" id="COG1595">
    <property type="taxonomic scope" value="Bacteria"/>
</dbReference>
<evidence type="ECO:0000313" key="8">
    <source>
        <dbReference type="Proteomes" id="UP000054600"/>
    </source>
</evidence>
<protein>
    <submittedName>
        <fullName evidence="7">Sigma factor RpoE (Sigma 24)</fullName>
    </submittedName>
</protein>
<evidence type="ECO:0000256" key="1">
    <source>
        <dbReference type="ARBA" id="ARBA00010641"/>
    </source>
</evidence>
<dbReference type="CDD" id="cd06171">
    <property type="entry name" value="Sigma70_r4"/>
    <property type="match status" value="1"/>
</dbReference>
<evidence type="ECO:0000259" key="5">
    <source>
        <dbReference type="Pfam" id="PF04542"/>
    </source>
</evidence>
<dbReference type="GO" id="GO:0003677">
    <property type="term" value="F:DNA binding"/>
    <property type="evidence" value="ECO:0007669"/>
    <property type="project" value="InterPro"/>
</dbReference>
<evidence type="ECO:0000256" key="4">
    <source>
        <dbReference type="ARBA" id="ARBA00023163"/>
    </source>
</evidence>
<dbReference type="OrthoDB" id="9780326at2"/>
<dbReference type="RefSeq" id="WP_018578220.1">
    <property type="nucleotide sequence ID" value="NZ_KB892426.1"/>
</dbReference>
<dbReference type="InterPro" id="IPR007627">
    <property type="entry name" value="RNA_pol_sigma70_r2"/>
</dbReference>
<dbReference type="Proteomes" id="UP000054600">
    <property type="component" value="Unassembled WGS sequence"/>
</dbReference>
<dbReference type="InterPro" id="IPR039425">
    <property type="entry name" value="RNA_pol_sigma-70-like"/>
</dbReference>
<feature type="domain" description="RNA polymerase sigma-70 region 2" evidence="5">
    <location>
        <begin position="27"/>
        <end position="91"/>
    </location>
</feature>
<comment type="similarity">
    <text evidence="1">Belongs to the sigma-70 factor family. ECF subfamily.</text>
</comment>
<dbReference type="Gene3D" id="1.10.10.10">
    <property type="entry name" value="Winged helix-like DNA-binding domain superfamily/Winged helix DNA-binding domain"/>
    <property type="match status" value="1"/>
</dbReference>
<accession>A0A0W0Z0U0</accession>
<name>A0A0W0Z0U0_9GAMM</name>
<dbReference type="PATRIC" id="fig|1122169.6.peg.1088"/>
<sequence>MEKNTSYSDEHLIGLARSGNAQAYTSLFERYRFKIQQIIYFYTNDHSHVNDLSQEVLIKIYRHLHYFKEECQFSTWLYRITQNTIKNYFRSVALRVDSEAQFADEYYADNYQSPEGQLLNNEFNEQVQYAISRLSEELRICYGMHIFEGKTYEDIAKRLDCPIGTVRSRIYRARKLMSDYVG</sequence>
<evidence type="ECO:0000259" key="6">
    <source>
        <dbReference type="Pfam" id="PF08281"/>
    </source>
</evidence>
<dbReference type="GO" id="GO:0006352">
    <property type="term" value="P:DNA-templated transcription initiation"/>
    <property type="evidence" value="ECO:0007669"/>
    <property type="project" value="InterPro"/>
</dbReference>
<dbReference type="SUPFAM" id="SSF88946">
    <property type="entry name" value="Sigma2 domain of RNA polymerase sigma factors"/>
    <property type="match status" value="1"/>
</dbReference>
<dbReference type="NCBIfam" id="TIGR02937">
    <property type="entry name" value="sigma70-ECF"/>
    <property type="match status" value="1"/>
</dbReference>
<dbReference type="AlphaFoldDB" id="A0A0W0Z0U0"/>
<evidence type="ECO:0000313" key="7">
    <source>
        <dbReference type="EMBL" id="KTD62768.1"/>
    </source>
</evidence>
<feature type="domain" description="RNA polymerase sigma factor 70 region 4 type 2" evidence="6">
    <location>
        <begin position="125"/>
        <end position="177"/>
    </location>
</feature>
<evidence type="ECO:0000256" key="2">
    <source>
        <dbReference type="ARBA" id="ARBA00023015"/>
    </source>
</evidence>
<dbReference type="PANTHER" id="PTHR43133">
    <property type="entry name" value="RNA POLYMERASE ECF-TYPE SIGMA FACTO"/>
    <property type="match status" value="1"/>
</dbReference>
<comment type="caution">
    <text evidence="7">The sequence shown here is derived from an EMBL/GenBank/DDBJ whole genome shotgun (WGS) entry which is preliminary data.</text>
</comment>
<keyword evidence="4" id="KW-0804">Transcription</keyword>
<keyword evidence="8" id="KW-1185">Reference proteome</keyword>